<keyword evidence="1" id="KW-0808">Transferase</keyword>
<dbReference type="CDD" id="cd16936">
    <property type="entry name" value="HATPase_RsbW-like"/>
    <property type="match status" value="1"/>
</dbReference>
<evidence type="ECO:0000313" key="4">
    <source>
        <dbReference type="Proteomes" id="UP000251891"/>
    </source>
</evidence>
<keyword evidence="3" id="KW-0547">Nucleotide-binding</keyword>
<dbReference type="AlphaFoldDB" id="A0A365H2L4"/>
<dbReference type="PANTHER" id="PTHR35526:SF3">
    <property type="entry name" value="ANTI-SIGMA-F FACTOR RSBW"/>
    <property type="match status" value="1"/>
</dbReference>
<evidence type="ECO:0000259" key="2">
    <source>
        <dbReference type="Pfam" id="PF13581"/>
    </source>
</evidence>
<reference evidence="3 4" key="1">
    <citation type="submission" date="2018-06" db="EMBL/GenBank/DDBJ databases">
        <title>Actinomadura craniellae sp. nov. isolated from marine sponge Craniella sp.</title>
        <authorList>
            <person name="Li L."/>
            <person name="Xu Q.H."/>
            <person name="Lin H.W."/>
            <person name="Lu Y.H."/>
        </authorList>
    </citation>
    <scope>NUCLEOTIDE SEQUENCE [LARGE SCALE GENOMIC DNA]</scope>
    <source>
        <strain evidence="3 4">LHW63021</strain>
    </source>
</reference>
<feature type="domain" description="Histidine kinase/HSP90-like ATPase" evidence="2">
    <location>
        <begin position="12"/>
        <end position="121"/>
    </location>
</feature>
<dbReference type="InterPro" id="IPR003594">
    <property type="entry name" value="HATPase_dom"/>
</dbReference>
<gene>
    <name evidence="3" type="ORF">DPM19_19920</name>
</gene>
<evidence type="ECO:0000313" key="3">
    <source>
        <dbReference type="EMBL" id="RAY13345.1"/>
    </source>
</evidence>
<organism evidence="3 4">
    <name type="scientific">Actinomadura craniellae</name>
    <dbReference type="NCBI Taxonomy" id="2231787"/>
    <lineage>
        <taxon>Bacteria</taxon>
        <taxon>Bacillati</taxon>
        <taxon>Actinomycetota</taxon>
        <taxon>Actinomycetes</taxon>
        <taxon>Streptosporangiales</taxon>
        <taxon>Thermomonosporaceae</taxon>
        <taxon>Actinomadura</taxon>
    </lineage>
</organism>
<keyword evidence="4" id="KW-1185">Reference proteome</keyword>
<name>A0A365H2L4_9ACTN</name>
<keyword evidence="1" id="KW-0723">Serine/threonine-protein kinase</keyword>
<dbReference type="EMBL" id="QLYX01000009">
    <property type="protein sequence ID" value="RAY13345.1"/>
    <property type="molecule type" value="Genomic_DNA"/>
</dbReference>
<dbReference type="GO" id="GO:0005524">
    <property type="term" value="F:ATP binding"/>
    <property type="evidence" value="ECO:0007669"/>
    <property type="project" value="UniProtKB-KW"/>
</dbReference>
<comment type="caution">
    <text evidence="3">The sequence shown here is derived from an EMBL/GenBank/DDBJ whole genome shotgun (WGS) entry which is preliminary data.</text>
</comment>
<dbReference type="Gene3D" id="3.30.565.10">
    <property type="entry name" value="Histidine kinase-like ATPase, C-terminal domain"/>
    <property type="match status" value="1"/>
</dbReference>
<keyword evidence="3" id="KW-0067">ATP-binding</keyword>
<proteinExistence type="predicted"/>
<dbReference type="InterPro" id="IPR050267">
    <property type="entry name" value="Anti-sigma-factor_SerPK"/>
</dbReference>
<dbReference type="Pfam" id="PF13581">
    <property type="entry name" value="HATPase_c_2"/>
    <property type="match status" value="1"/>
</dbReference>
<accession>A0A365H2L4</accession>
<evidence type="ECO:0000256" key="1">
    <source>
        <dbReference type="ARBA" id="ARBA00022527"/>
    </source>
</evidence>
<dbReference type="Proteomes" id="UP000251891">
    <property type="component" value="Unassembled WGS sequence"/>
</dbReference>
<dbReference type="RefSeq" id="WP_111869469.1">
    <property type="nucleotide sequence ID" value="NZ_QLYX01000009.1"/>
</dbReference>
<dbReference type="GO" id="GO:0004674">
    <property type="term" value="F:protein serine/threonine kinase activity"/>
    <property type="evidence" value="ECO:0007669"/>
    <property type="project" value="UniProtKB-KW"/>
</dbReference>
<sequence>MSGIHHLGAAILPAAPEQAATARRLLAAWLGPGCPVRDDAVLLLSEAFTNAVRHSTGDKVEVRARRDGHTVRVEVIDGGGPTVPHRVDVPCSEGGRGIPIIEALAHRHGWERVAQGLKVWFELS</sequence>
<dbReference type="InterPro" id="IPR036890">
    <property type="entry name" value="HATPase_C_sf"/>
</dbReference>
<dbReference type="PANTHER" id="PTHR35526">
    <property type="entry name" value="ANTI-SIGMA-F FACTOR RSBW-RELATED"/>
    <property type="match status" value="1"/>
</dbReference>
<protein>
    <submittedName>
        <fullName evidence="3">ATP-binding protein</fullName>
    </submittedName>
</protein>
<dbReference type="OrthoDB" id="4284922at2"/>
<keyword evidence="1" id="KW-0418">Kinase</keyword>
<dbReference type="SUPFAM" id="SSF55874">
    <property type="entry name" value="ATPase domain of HSP90 chaperone/DNA topoisomerase II/histidine kinase"/>
    <property type="match status" value="1"/>
</dbReference>